<dbReference type="OrthoDB" id="1160493at2"/>
<evidence type="ECO:0000313" key="1">
    <source>
        <dbReference type="EMBL" id="KGO92232.1"/>
    </source>
</evidence>
<dbReference type="STRING" id="1121898.GCA_000422725_02883"/>
<gene>
    <name evidence="1" type="ORF">Q766_13825</name>
</gene>
<evidence type="ECO:0000313" key="2">
    <source>
        <dbReference type="Proteomes" id="UP000030111"/>
    </source>
</evidence>
<dbReference type="EMBL" id="JRLY01000011">
    <property type="protein sequence ID" value="KGO92232.1"/>
    <property type="molecule type" value="Genomic_DNA"/>
</dbReference>
<evidence type="ECO:0008006" key="3">
    <source>
        <dbReference type="Google" id="ProtNLM"/>
    </source>
</evidence>
<protein>
    <recommendedName>
        <fullName evidence="3">Alpha-ketoglutarate decarboxylase</fullName>
    </recommendedName>
</protein>
<dbReference type="AlphaFoldDB" id="A0A0A2MHX2"/>
<reference evidence="1 2" key="1">
    <citation type="submission" date="2013-09" db="EMBL/GenBank/DDBJ databases">
        <authorList>
            <person name="Zeng Z."/>
            <person name="Chen C."/>
        </authorList>
    </citation>
    <scope>NUCLEOTIDE SEQUENCE [LARGE SCALE GENOMIC DNA]</scope>
    <source>
        <strain evidence="1 2">WB 4.1-42</strain>
    </source>
</reference>
<sequence length="182" mass="20465">MDTRSVISLTKIISILALTLNFTGVYAQEAADFWDKVRFGGALGLGFGSGYTDVSIAPSAIYQFNDYAALGVGVQGTYVHQKDYYDSYIYGGSVIGLFNPIREVQLSVELEQLRVNLNVDEAYASYYTSLNFKDRDFWNTAVFFGAGYHMDNVTVGLRYNVLYSKKDLVYSDALMPFVRVYF</sequence>
<accession>A0A0A2MHX2</accession>
<name>A0A0A2MHX2_9FLAO</name>
<dbReference type="eggNOG" id="ENOG5030398">
    <property type="taxonomic scope" value="Bacteria"/>
</dbReference>
<dbReference type="Proteomes" id="UP000030111">
    <property type="component" value="Unassembled WGS sequence"/>
</dbReference>
<comment type="caution">
    <text evidence="1">The sequence shown here is derived from an EMBL/GenBank/DDBJ whole genome shotgun (WGS) entry which is preliminary data.</text>
</comment>
<keyword evidence="2" id="KW-1185">Reference proteome</keyword>
<organism evidence="1 2">
    <name type="scientific">Flavobacterium subsaxonicum WB 4.1-42 = DSM 21790</name>
    <dbReference type="NCBI Taxonomy" id="1121898"/>
    <lineage>
        <taxon>Bacteria</taxon>
        <taxon>Pseudomonadati</taxon>
        <taxon>Bacteroidota</taxon>
        <taxon>Flavobacteriia</taxon>
        <taxon>Flavobacteriales</taxon>
        <taxon>Flavobacteriaceae</taxon>
        <taxon>Flavobacterium</taxon>
    </lineage>
</organism>
<dbReference type="RefSeq" id="WP_026991064.1">
    <property type="nucleotide sequence ID" value="NZ_AUGP01000025.1"/>
</dbReference>
<proteinExistence type="predicted"/>